<reference evidence="7" key="3">
    <citation type="submission" date="2020-06" db="EMBL/GenBank/DDBJ databases">
        <authorList>
            <person name="Studholme D.J."/>
        </authorList>
    </citation>
    <scope>NUCLEOTIDE SEQUENCE</scope>
    <source>
        <strain evidence="7">NZFS 3630</strain>
    </source>
</reference>
<evidence type="ECO:0000259" key="6">
    <source>
        <dbReference type="PROSITE" id="PS50042"/>
    </source>
</evidence>
<dbReference type="InterPro" id="IPR000873">
    <property type="entry name" value="AMP-dep_synth/lig_dom"/>
</dbReference>
<dbReference type="CDD" id="cd00038">
    <property type="entry name" value="CAP_ED"/>
    <property type="match status" value="1"/>
</dbReference>
<organism evidence="8 9">
    <name type="scientific">Phytophthora kernoviae</name>
    <dbReference type="NCBI Taxonomy" id="325452"/>
    <lineage>
        <taxon>Eukaryota</taxon>
        <taxon>Sar</taxon>
        <taxon>Stramenopiles</taxon>
        <taxon>Oomycota</taxon>
        <taxon>Peronosporomycetes</taxon>
        <taxon>Peronosporales</taxon>
        <taxon>Peronosporaceae</taxon>
        <taxon>Phytophthora</taxon>
    </lineage>
</organism>
<dbReference type="PROSITE" id="PS00455">
    <property type="entry name" value="AMP_BINDING"/>
    <property type="match status" value="1"/>
</dbReference>
<comment type="caution">
    <text evidence="8">The sequence shown here is derived from an EMBL/GenBank/DDBJ whole genome shotgun (WGS) entry which is preliminary data.</text>
</comment>
<evidence type="ECO:0000313" key="8">
    <source>
        <dbReference type="EMBL" id="RLN32531.1"/>
    </source>
</evidence>
<dbReference type="Proteomes" id="UP000792063">
    <property type="component" value="Unassembled WGS sequence"/>
</dbReference>
<dbReference type="EMBL" id="MAYM02000802">
    <property type="protein sequence ID" value="RLN32531.1"/>
    <property type="molecule type" value="Genomic_DNA"/>
</dbReference>
<accession>A0A3R7MT35</accession>
<dbReference type="GO" id="GO:0004467">
    <property type="term" value="F:long-chain fatty acid-CoA ligase activity"/>
    <property type="evidence" value="ECO:0007669"/>
    <property type="project" value="TreeGrafter"/>
</dbReference>
<dbReference type="InterPro" id="IPR018490">
    <property type="entry name" value="cNMP-bd_dom_sf"/>
</dbReference>
<feature type="transmembrane region" description="Helical" evidence="5">
    <location>
        <begin position="731"/>
        <end position="756"/>
    </location>
</feature>
<dbReference type="EMBL" id="JPWU03000656">
    <property type="protein sequence ID" value="KAG2509607.1"/>
    <property type="molecule type" value="Genomic_DNA"/>
</dbReference>
<feature type="domain" description="Cyclic nucleotide-binding" evidence="6">
    <location>
        <begin position="838"/>
        <end position="955"/>
    </location>
</feature>
<dbReference type="GO" id="GO:0005783">
    <property type="term" value="C:endoplasmic reticulum"/>
    <property type="evidence" value="ECO:0007669"/>
    <property type="project" value="TreeGrafter"/>
</dbReference>
<dbReference type="SUPFAM" id="SSF56801">
    <property type="entry name" value="Acetyl-CoA synthetase-like"/>
    <property type="match status" value="1"/>
</dbReference>
<keyword evidence="5" id="KW-0472">Membrane</keyword>
<dbReference type="Gene3D" id="1.10.287.630">
    <property type="entry name" value="Helix hairpin bin"/>
    <property type="match status" value="1"/>
</dbReference>
<keyword evidence="5" id="KW-1133">Transmembrane helix</keyword>
<evidence type="ECO:0000256" key="4">
    <source>
        <dbReference type="SAM" id="MobiDB-lite"/>
    </source>
</evidence>
<name>A0A3R7MT35_9STRA</name>
<keyword evidence="5" id="KW-0812">Transmembrane</keyword>
<evidence type="ECO:0000256" key="3">
    <source>
        <dbReference type="ARBA" id="ARBA00023098"/>
    </source>
</evidence>
<dbReference type="Gene3D" id="3.40.50.12780">
    <property type="entry name" value="N-terminal domain of ligase-like"/>
    <property type="match status" value="1"/>
</dbReference>
<dbReference type="Pfam" id="PF00501">
    <property type="entry name" value="AMP-binding"/>
    <property type="match status" value="1"/>
</dbReference>
<dbReference type="InterPro" id="IPR000595">
    <property type="entry name" value="cNMP-bd_dom"/>
</dbReference>
<evidence type="ECO:0000256" key="5">
    <source>
        <dbReference type="SAM" id="Phobius"/>
    </source>
</evidence>
<keyword evidence="1" id="KW-0436">Ligase</keyword>
<protein>
    <recommendedName>
        <fullName evidence="6">Cyclic nucleotide-binding domain-containing protein</fullName>
    </recommendedName>
</protein>
<feature type="transmembrane region" description="Helical" evidence="5">
    <location>
        <begin position="667"/>
        <end position="690"/>
    </location>
</feature>
<keyword evidence="3" id="KW-0443">Lipid metabolism</keyword>
<dbReference type="Proteomes" id="UP000285883">
    <property type="component" value="Unassembled WGS sequence"/>
</dbReference>
<reference evidence="7" key="1">
    <citation type="journal article" date="2015" name="Genom Data">
        <title>Genome sequences of six Phytophthora species associated with forests in New Zealand.</title>
        <authorList>
            <person name="Studholme D.J."/>
            <person name="McDougal R.L."/>
            <person name="Sambles C."/>
            <person name="Hansen E."/>
            <person name="Hardy G."/>
            <person name="Grant M."/>
            <person name="Ganley R.J."/>
            <person name="Williams N.M."/>
        </authorList>
    </citation>
    <scope>NUCLEOTIDE SEQUENCE</scope>
    <source>
        <strain evidence="7">NZFS 3630</strain>
    </source>
</reference>
<dbReference type="PANTHER" id="PTHR43272:SF32">
    <property type="entry name" value="AMP-DEPENDENT SYNTHETASE_LIGASE DOMAIN-CONTAINING PROTEIN"/>
    <property type="match status" value="1"/>
</dbReference>
<gene>
    <name evidence="8" type="ORF">BBI17_008407</name>
    <name evidence="7" type="ORF">JM18_008999</name>
</gene>
<sequence>MGVWKTDQLATVRVGVTTDGLASRKPATALDVFKDIVTRQPTGRALSVKKDGEWVTHTWQQYYDACQQFARALINVGVQPHEAVNVLGPNCPEWLITNMGAIMAGAVIAGIYVTSASEACQYISTHCEAKVVVVSDKAQLDKYLSVLDQLPTLKALVVWNEADVPRETSSRVPIYAFSEFLRLGEHVEVGKLDERMAAQLPGHCCTLIYTSGTTGPPKAVMISHDNLTWTVAAAINTLEALADAKRSVSFLPLSHVAAQILDIHLPMAVGSEVYFAGPDALRGGLLGTLQEVRPNFFFGVPRVWEKMMESLKEKLGGEPEGIKKSLLTWAMVQGADNAEQSQYGVAAGVSLSFWAADYLLLSKVRYALGLDECATFLSGAAPIAPDVIRYFSTLNIPLYELFGQSECTGPHSINALGKWKIGTVGPEMEGTRTRIDPDTAEIQYTGRHIFMGYLNDEAATKATLDDDGWLYSGDIGVLDKDGFLSITGRIKEIIITSGGENVPPVLLENELKAELAALANVMVIGEKRRFLTFLCSLRVEPDAVTAAPTDKLDKVALAVAKEIGSDATTVPEAQACEKFRQYIEEGMARANTKAVSRAQHVKKFFIIPRDFSLDGNELTPTMKLKRSIVEKKYVQEIEQIRLVAKRYMKKLFRVTRLIKFVQKYMKFAYAVQVFACYVSVIHWVACLWAGPMLNLVDNAEDEQLAYNQALYSAVQLLLNIAGVPVDPEWQFLAGVLGIVGFLFQCLTLASITAGVIGTSSRMLQYQEKVKMVMSDLKALHVPDDLRKATKNYYEMLWRMKNTSDRYEKAIYEDDDLSPSLRAEIALYIHRNLIATVPLFQGCSDSCLAACVMRLKTQFCMRGDVVFHKGDPANSMVIISRGKVKVISPDNDGLLAVLKQGSFFGEIGLLRHMTRSCTVIAGTFCELKSLERNDAEEIFDGFPHIHDRLVAEAEKRRLNTRLKARLYNVKVLDNLHAVDVSSIVEVPDQEGKENQSFVDGAAEDKPFDPSVSSGGSGKRAKFVYGHSFPAEDSNVVNNELDSMDTNLSEIQRLVEMLKAGQGRLSRVQERRQSIHMALNSSTSVTSLNSMLFTNVSPDSRTGTRIESFR</sequence>
<dbReference type="SMART" id="SM00100">
    <property type="entry name" value="cNMP"/>
    <property type="match status" value="1"/>
</dbReference>
<dbReference type="Pfam" id="PF00027">
    <property type="entry name" value="cNMP_binding"/>
    <property type="match status" value="1"/>
</dbReference>
<keyword evidence="2" id="KW-0276">Fatty acid metabolism</keyword>
<dbReference type="GO" id="GO:0016020">
    <property type="term" value="C:membrane"/>
    <property type="evidence" value="ECO:0007669"/>
    <property type="project" value="TreeGrafter"/>
</dbReference>
<dbReference type="Gene3D" id="2.60.120.10">
    <property type="entry name" value="Jelly Rolls"/>
    <property type="match status" value="1"/>
</dbReference>
<evidence type="ECO:0000313" key="7">
    <source>
        <dbReference type="EMBL" id="KAG2509607.1"/>
    </source>
</evidence>
<proteinExistence type="predicted"/>
<dbReference type="InterPro" id="IPR020845">
    <property type="entry name" value="AMP-binding_CS"/>
</dbReference>
<dbReference type="AlphaFoldDB" id="A0A3R7MT35"/>
<evidence type="ECO:0000256" key="2">
    <source>
        <dbReference type="ARBA" id="ARBA00022832"/>
    </source>
</evidence>
<dbReference type="PROSITE" id="PS50042">
    <property type="entry name" value="CNMP_BINDING_3"/>
    <property type="match status" value="1"/>
</dbReference>
<evidence type="ECO:0000256" key="1">
    <source>
        <dbReference type="ARBA" id="ARBA00022598"/>
    </source>
</evidence>
<feature type="region of interest" description="Disordered" evidence="4">
    <location>
        <begin position="989"/>
        <end position="1013"/>
    </location>
</feature>
<dbReference type="InterPro" id="IPR042099">
    <property type="entry name" value="ANL_N_sf"/>
</dbReference>
<dbReference type="PANTHER" id="PTHR43272">
    <property type="entry name" value="LONG-CHAIN-FATTY-ACID--COA LIGASE"/>
    <property type="match status" value="1"/>
</dbReference>
<reference evidence="8 9" key="2">
    <citation type="submission" date="2018-07" db="EMBL/GenBank/DDBJ databases">
        <title>Genome sequencing of oomycete isolates from Chile give support for New Zealand origin for Phytophthora kernoviae and make available the first Nothophytophthora sp. genome.</title>
        <authorList>
            <person name="Studholme D.J."/>
            <person name="Sanfuentes E."/>
            <person name="Panda P."/>
            <person name="Hill R."/>
            <person name="Sambles C."/>
            <person name="Grant M."/>
            <person name="Williams N.M."/>
            <person name="Mcdougal R.L."/>
        </authorList>
    </citation>
    <scope>NUCLEOTIDE SEQUENCE [LARGE SCALE GENOMIC DNA]</scope>
    <source>
        <strain evidence="8">Chile2</strain>
    </source>
</reference>
<dbReference type="SUPFAM" id="SSF51206">
    <property type="entry name" value="cAMP-binding domain-like"/>
    <property type="match status" value="1"/>
</dbReference>
<evidence type="ECO:0000313" key="9">
    <source>
        <dbReference type="Proteomes" id="UP000285883"/>
    </source>
</evidence>
<dbReference type="InterPro" id="IPR014710">
    <property type="entry name" value="RmlC-like_jellyroll"/>
</dbReference>